<evidence type="ECO:0000313" key="2">
    <source>
        <dbReference type="EMBL" id="KAL0948196.1"/>
    </source>
</evidence>
<gene>
    <name evidence="2" type="ORF">HGRIS_010804</name>
</gene>
<feature type="region of interest" description="Disordered" evidence="1">
    <location>
        <begin position="1"/>
        <end position="23"/>
    </location>
</feature>
<feature type="compositionally biased region" description="Polar residues" evidence="1">
    <location>
        <begin position="1"/>
        <end position="11"/>
    </location>
</feature>
<dbReference type="EMBL" id="JASNQZ010000014">
    <property type="protein sequence ID" value="KAL0948196.1"/>
    <property type="molecule type" value="Genomic_DNA"/>
</dbReference>
<evidence type="ECO:0000256" key="1">
    <source>
        <dbReference type="SAM" id="MobiDB-lite"/>
    </source>
</evidence>
<reference evidence="3" key="1">
    <citation type="submission" date="2024-06" db="EMBL/GenBank/DDBJ databases">
        <title>Multi-omics analyses provide insights into the biosynthesis of the anticancer antibiotic pleurotin in Hohenbuehelia grisea.</title>
        <authorList>
            <person name="Weaver J.A."/>
            <person name="Alberti F."/>
        </authorList>
    </citation>
    <scope>NUCLEOTIDE SEQUENCE [LARGE SCALE GENOMIC DNA]</scope>
    <source>
        <strain evidence="3">T-177</strain>
    </source>
</reference>
<dbReference type="Proteomes" id="UP001556367">
    <property type="component" value="Unassembled WGS sequence"/>
</dbReference>
<accession>A0ABR3IXV2</accession>
<evidence type="ECO:0000313" key="3">
    <source>
        <dbReference type="Proteomes" id="UP001556367"/>
    </source>
</evidence>
<protein>
    <submittedName>
        <fullName evidence="2">Uncharacterized protein</fullName>
    </submittedName>
</protein>
<proteinExistence type="predicted"/>
<organism evidence="2 3">
    <name type="scientific">Hohenbuehelia grisea</name>
    <dbReference type="NCBI Taxonomy" id="104357"/>
    <lineage>
        <taxon>Eukaryota</taxon>
        <taxon>Fungi</taxon>
        <taxon>Dikarya</taxon>
        <taxon>Basidiomycota</taxon>
        <taxon>Agaricomycotina</taxon>
        <taxon>Agaricomycetes</taxon>
        <taxon>Agaricomycetidae</taxon>
        <taxon>Agaricales</taxon>
        <taxon>Pleurotineae</taxon>
        <taxon>Pleurotaceae</taxon>
        <taxon>Hohenbuehelia</taxon>
    </lineage>
</organism>
<name>A0ABR3IXV2_9AGAR</name>
<keyword evidence="3" id="KW-1185">Reference proteome</keyword>
<sequence length="135" mass="15369">MSSSQSLQPAENRQPKRHRLQKTAKDAACDAAKKLLDLLDILSVHLESNEAYTIAFKSDMIELCGFLRVFIQKEGDLTLDPLSPFLRIQFPLPNGPGIILPQCIQAYKDFCICYNKHKNPRPSPSDYAKNWPEEH</sequence>
<comment type="caution">
    <text evidence="2">The sequence shown here is derived from an EMBL/GenBank/DDBJ whole genome shotgun (WGS) entry which is preliminary data.</text>
</comment>